<protein>
    <submittedName>
        <fullName evidence="2">Uncharacterized protein</fullName>
    </submittedName>
</protein>
<keyword evidence="3" id="KW-1185">Reference proteome</keyword>
<dbReference type="OrthoDB" id="9961918at2"/>
<reference evidence="2 3" key="1">
    <citation type="submission" date="2019-02" db="EMBL/GenBank/DDBJ databases">
        <title>Deep-cultivation of Planctomycetes and their phenomic and genomic characterization uncovers novel biology.</title>
        <authorList>
            <person name="Wiegand S."/>
            <person name="Jogler M."/>
            <person name="Boedeker C."/>
            <person name="Pinto D."/>
            <person name="Vollmers J."/>
            <person name="Rivas-Marin E."/>
            <person name="Kohn T."/>
            <person name="Peeters S.H."/>
            <person name="Heuer A."/>
            <person name="Rast P."/>
            <person name="Oberbeckmann S."/>
            <person name="Bunk B."/>
            <person name="Jeske O."/>
            <person name="Meyerdierks A."/>
            <person name="Storesund J.E."/>
            <person name="Kallscheuer N."/>
            <person name="Luecker S."/>
            <person name="Lage O.M."/>
            <person name="Pohl T."/>
            <person name="Merkel B.J."/>
            <person name="Hornburger P."/>
            <person name="Mueller R.-W."/>
            <person name="Bruemmer F."/>
            <person name="Labrenz M."/>
            <person name="Spormann A.M."/>
            <person name="Op den Camp H."/>
            <person name="Overmann J."/>
            <person name="Amann R."/>
            <person name="Jetten M.S.M."/>
            <person name="Mascher T."/>
            <person name="Medema M.H."/>
            <person name="Devos D.P."/>
            <person name="Kaster A.-K."/>
            <person name="Ovreas L."/>
            <person name="Rohde M."/>
            <person name="Galperin M.Y."/>
            <person name="Jogler C."/>
        </authorList>
    </citation>
    <scope>NUCLEOTIDE SEQUENCE [LARGE SCALE GENOMIC DNA]</scope>
    <source>
        <strain evidence="2 3">SV_7m_r</strain>
    </source>
</reference>
<gene>
    <name evidence="2" type="ORF">SV7mr_28950</name>
</gene>
<name>A0A517SW61_9BACT</name>
<proteinExistence type="predicted"/>
<evidence type="ECO:0000256" key="1">
    <source>
        <dbReference type="SAM" id="MobiDB-lite"/>
    </source>
</evidence>
<dbReference type="RefSeq" id="WP_145272987.1">
    <property type="nucleotide sequence ID" value="NZ_CP036272.1"/>
</dbReference>
<feature type="region of interest" description="Disordered" evidence="1">
    <location>
        <begin position="42"/>
        <end position="61"/>
    </location>
</feature>
<accession>A0A517SW61</accession>
<dbReference type="AlphaFoldDB" id="A0A517SW61"/>
<evidence type="ECO:0000313" key="2">
    <source>
        <dbReference type="EMBL" id="QDT60374.1"/>
    </source>
</evidence>
<organism evidence="2 3">
    <name type="scientific">Stieleria bergensis</name>
    <dbReference type="NCBI Taxonomy" id="2528025"/>
    <lineage>
        <taxon>Bacteria</taxon>
        <taxon>Pseudomonadati</taxon>
        <taxon>Planctomycetota</taxon>
        <taxon>Planctomycetia</taxon>
        <taxon>Pirellulales</taxon>
        <taxon>Pirellulaceae</taxon>
        <taxon>Stieleria</taxon>
    </lineage>
</organism>
<dbReference type="EMBL" id="CP036272">
    <property type="protein sequence ID" value="QDT60374.1"/>
    <property type="molecule type" value="Genomic_DNA"/>
</dbReference>
<feature type="compositionally biased region" description="Basic and acidic residues" evidence="1">
    <location>
        <begin position="47"/>
        <end position="61"/>
    </location>
</feature>
<evidence type="ECO:0000313" key="3">
    <source>
        <dbReference type="Proteomes" id="UP000315003"/>
    </source>
</evidence>
<dbReference type="Proteomes" id="UP000315003">
    <property type="component" value="Chromosome"/>
</dbReference>
<sequence length="61" mass="7160">MRLARYYQSLLDSGKFESRAALTRHLGVSRARVTQVLNRLKQGNGDRVNRRTDRIHRAEHK</sequence>